<evidence type="ECO:0000313" key="1">
    <source>
        <dbReference type="EMBL" id="BAU56107.1"/>
    </source>
</evidence>
<dbReference type="Gene3D" id="3.40.50.1110">
    <property type="entry name" value="SGNH hydrolase"/>
    <property type="match status" value="1"/>
</dbReference>
<proteinExistence type="predicted"/>
<keyword evidence="1" id="KW-0378">Hydrolase</keyword>
<dbReference type="AlphaFoldDB" id="A0A0X8X5L6"/>
<dbReference type="Pfam" id="PF13472">
    <property type="entry name" value="Lipase_GDSL_2"/>
    <property type="match status" value="1"/>
</dbReference>
<reference evidence="1 2" key="1">
    <citation type="submission" date="2015-12" db="EMBL/GenBank/DDBJ databases">
        <title>Genome sequence of Mucilaginibacter gotjawali.</title>
        <authorList>
            <person name="Lee J.S."/>
            <person name="Lee K.C."/>
            <person name="Kim K.K."/>
            <person name="Lee B.W."/>
        </authorList>
    </citation>
    <scope>NUCLEOTIDE SEQUENCE [LARGE SCALE GENOMIC DNA]</scope>
    <source>
        <strain evidence="1 2">SA3-7</strain>
    </source>
</reference>
<dbReference type="SUPFAM" id="SSF52266">
    <property type="entry name" value="SGNH hydrolase"/>
    <property type="match status" value="1"/>
</dbReference>
<dbReference type="OrthoDB" id="158267at2"/>
<dbReference type="KEGG" id="mgot:MgSA37_04304"/>
<dbReference type="GO" id="GO:0016788">
    <property type="term" value="F:hydrolase activity, acting on ester bonds"/>
    <property type="evidence" value="ECO:0007669"/>
    <property type="project" value="UniProtKB-ARBA"/>
</dbReference>
<dbReference type="Proteomes" id="UP000218263">
    <property type="component" value="Chromosome"/>
</dbReference>
<accession>A0A0X8X5L6</accession>
<organism evidence="1 2">
    <name type="scientific">Mucilaginibacter gotjawali</name>
    <dbReference type="NCBI Taxonomy" id="1550579"/>
    <lineage>
        <taxon>Bacteria</taxon>
        <taxon>Pseudomonadati</taxon>
        <taxon>Bacteroidota</taxon>
        <taxon>Sphingobacteriia</taxon>
        <taxon>Sphingobacteriales</taxon>
        <taxon>Sphingobacteriaceae</taxon>
        <taxon>Mucilaginibacter</taxon>
    </lineage>
</organism>
<sequence>MKRLLFMLLLLAGLSGCTKKAATVPVAVAIRLPDTTKTTASDTLSYLALGDSYTAGVDVNQNDTYPYLLDSVLNKRSIHILPPIEIAKPGWTTVDLINAVGGSGIGSTKFGLVTLMIGVNDEAQGLSISDYRLKFAQILNTAINLAGGKASHVFVLSIPDWGVTPFAKGQGSTIGPQIDLFNDINKSVTLQAEANYLNVTDISRLAATDTTLLAADELHPSKKMYTLWTNLLAPLVTRKLKN</sequence>
<dbReference type="PROSITE" id="PS51257">
    <property type="entry name" value="PROKAR_LIPOPROTEIN"/>
    <property type="match status" value="1"/>
</dbReference>
<dbReference type="RefSeq" id="WP_096354718.1">
    <property type="nucleotide sequence ID" value="NZ_AP017313.1"/>
</dbReference>
<dbReference type="EMBL" id="AP017313">
    <property type="protein sequence ID" value="BAU56107.1"/>
    <property type="molecule type" value="Genomic_DNA"/>
</dbReference>
<evidence type="ECO:0000313" key="2">
    <source>
        <dbReference type="Proteomes" id="UP000218263"/>
    </source>
</evidence>
<keyword evidence="2" id="KW-1185">Reference proteome</keyword>
<dbReference type="InterPro" id="IPR013830">
    <property type="entry name" value="SGNH_hydro"/>
</dbReference>
<protein>
    <submittedName>
        <fullName evidence="1">GDSL-like Lipase/Acylhydrolase</fullName>
    </submittedName>
</protein>
<name>A0A0X8X5L6_9SPHI</name>
<dbReference type="InterPro" id="IPR036514">
    <property type="entry name" value="SGNH_hydro_sf"/>
</dbReference>
<gene>
    <name evidence="1" type="ORF">MgSA37_04304</name>
</gene>